<feature type="region of interest" description="Disordered" evidence="10">
    <location>
        <begin position="1"/>
        <end position="66"/>
    </location>
</feature>
<keyword evidence="8 11" id="KW-0472">Membrane</keyword>
<evidence type="ECO:0000256" key="9">
    <source>
        <dbReference type="ARBA" id="ARBA00023180"/>
    </source>
</evidence>
<organism evidence="12">
    <name type="scientific">Picocystis salinarum</name>
    <dbReference type="NCBI Taxonomy" id="88271"/>
    <lineage>
        <taxon>Eukaryota</taxon>
        <taxon>Viridiplantae</taxon>
        <taxon>Chlorophyta</taxon>
        <taxon>Picocystophyceae</taxon>
        <taxon>Picocystales</taxon>
        <taxon>Picocystaceae</taxon>
        <taxon>Picocystis</taxon>
    </lineage>
</organism>
<proteinExistence type="inferred from homology"/>
<evidence type="ECO:0000256" key="11">
    <source>
        <dbReference type="SAM" id="Phobius"/>
    </source>
</evidence>
<dbReference type="GO" id="GO:0001733">
    <property type="term" value="F:galactosylceramide sulfotransferase activity"/>
    <property type="evidence" value="ECO:0007669"/>
    <property type="project" value="InterPro"/>
</dbReference>
<dbReference type="GO" id="GO:0009247">
    <property type="term" value="P:glycolipid biosynthetic process"/>
    <property type="evidence" value="ECO:0007669"/>
    <property type="project" value="InterPro"/>
</dbReference>
<evidence type="ECO:0008006" key="13">
    <source>
        <dbReference type="Google" id="ProtNLM"/>
    </source>
</evidence>
<name>A0A7S3U9B5_9CHLO</name>
<evidence type="ECO:0000256" key="3">
    <source>
        <dbReference type="ARBA" id="ARBA00022679"/>
    </source>
</evidence>
<evidence type="ECO:0000256" key="10">
    <source>
        <dbReference type="SAM" id="MobiDB-lite"/>
    </source>
</evidence>
<reference evidence="12" key="1">
    <citation type="submission" date="2021-01" db="EMBL/GenBank/DDBJ databases">
        <authorList>
            <person name="Corre E."/>
            <person name="Pelletier E."/>
            <person name="Niang G."/>
            <person name="Scheremetjew M."/>
            <person name="Finn R."/>
            <person name="Kale V."/>
            <person name="Holt S."/>
            <person name="Cochrane G."/>
            <person name="Meng A."/>
            <person name="Brown T."/>
            <person name="Cohen L."/>
        </authorList>
    </citation>
    <scope>NUCLEOTIDE SEQUENCE</scope>
    <source>
        <strain evidence="12">CCMP1897</strain>
    </source>
</reference>
<dbReference type="PANTHER" id="PTHR14647">
    <property type="entry name" value="GALACTOSE-3-O-SULFOTRANSFERASE"/>
    <property type="match status" value="1"/>
</dbReference>
<feature type="transmembrane region" description="Helical" evidence="11">
    <location>
        <begin position="308"/>
        <end position="331"/>
    </location>
</feature>
<evidence type="ECO:0000256" key="4">
    <source>
        <dbReference type="ARBA" id="ARBA00022692"/>
    </source>
</evidence>
<accession>A0A7S3U9B5</accession>
<comment type="subcellular location">
    <subcellularLocation>
        <location evidence="1">Golgi apparatus membrane</location>
        <topology evidence="1">Single-pass type II membrane protein</topology>
    </subcellularLocation>
</comment>
<dbReference type="SUPFAM" id="SSF53448">
    <property type="entry name" value="Nucleotide-diphospho-sugar transferases"/>
    <property type="match status" value="1"/>
</dbReference>
<keyword evidence="3" id="KW-0808">Transferase</keyword>
<evidence type="ECO:0000256" key="2">
    <source>
        <dbReference type="ARBA" id="ARBA00008124"/>
    </source>
</evidence>
<dbReference type="InterPro" id="IPR029044">
    <property type="entry name" value="Nucleotide-diphossugar_trans"/>
</dbReference>
<dbReference type="EMBL" id="HBIS01001074">
    <property type="protein sequence ID" value="CAE0607108.1"/>
    <property type="molecule type" value="Transcribed_RNA"/>
</dbReference>
<evidence type="ECO:0000256" key="6">
    <source>
        <dbReference type="ARBA" id="ARBA00022989"/>
    </source>
</evidence>
<dbReference type="SUPFAM" id="SSF52540">
    <property type="entry name" value="P-loop containing nucleoside triphosphate hydrolases"/>
    <property type="match status" value="1"/>
</dbReference>
<dbReference type="Pfam" id="PF06990">
    <property type="entry name" value="Gal-3-0_sulfotr"/>
    <property type="match status" value="2"/>
</dbReference>
<dbReference type="Gene3D" id="3.90.550.10">
    <property type="entry name" value="Spore Coat Polysaccharide Biosynthesis Protein SpsA, Chain A"/>
    <property type="match status" value="1"/>
</dbReference>
<keyword evidence="4 11" id="KW-0812">Transmembrane</keyword>
<dbReference type="PANTHER" id="PTHR14647:SF87">
    <property type="entry name" value="PUTATIVE-RELATED"/>
    <property type="match status" value="1"/>
</dbReference>
<protein>
    <recommendedName>
        <fullName evidence="13">Sulfotransferase domain-containing protein</fullName>
    </recommendedName>
</protein>
<dbReference type="Gene3D" id="3.40.50.300">
    <property type="entry name" value="P-loop containing nucleotide triphosphate hydrolases"/>
    <property type="match status" value="1"/>
</dbReference>
<gene>
    <name evidence="12" type="ORF">PSAL00342_LOCUS925</name>
</gene>
<evidence type="ECO:0000256" key="5">
    <source>
        <dbReference type="ARBA" id="ARBA00022968"/>
    </source>
</evidence>
<evidence type="ECO:0000256" key="8">
    <source>
        <dbReference type="ARBA" id="ARBA00023136"/>
    </source>
</evidence>
<keyword evidence="7" id="KW-0333">Golgi apparatus</keyword>
<keyword evidence="5" id="KW-0735">Signal-anchor</keyword>
<dbReference type="InterPro" id="IPR009729">
    <property type="entry name" value="Gal-3-0_sulfotransfrase"/>
</dbReference>
<keyword evidence="6 11" id="KW-1133">Transmembrane helix</keyword>
<evidence type="ECO:0000313" key="12">
    <source>
        <dbReference type="EMBL" id="CAE0607108.1"/>
    </source>
</evidence>
<feature type="transmembrane region" description="Helical" evidence="11">
    <location>
        <begin position="82"/>
        <end position="100"/>
    </location>
</feature>
<dbReference type="AlphaFoldDB" id="A0A7S3U9B5"/>
<dbReference type="InterPro" id="IPR027417">
    <property type="entry name" value="P-loop_NTPase"/>
</dbReference>
<keyword evidence="9" id="KW-0325">Glycoprotein</keyword>
<evidence type="ECO:0000256" key="7">
    <source>
        <dbReference type="ARBA" id="ARBA00023034"/>
    </source>
</evidence>
<sequence>MGLDTTTPDPPTDQVPVVLNGGSSNHGSVHHPIAMTPRNGSQFSHAGTKRNGRGVENGHRKATHSRRYPPSPFWDVDLSGPIYAFIGACFVVLVLTYMALEEVEVETPGFNYTLKVKPSFWTLPFVPGHQWAFVVPIFQEALPSLTYAKAACVVFESARRTGTKAKHFVALVSAQRSLVPTESLLILEHCGAEVVQAGLPVPIELLNQTDPLYVQHLSSPGEAGVGFQEFHKLNVWRLTQFSSVIVLDADQFVNRNVDSLFRLKKKFSYSEGNYEKFNGGFFATRPSMSTYMDMVHLLKIPGAYRKQIGWFGIGSTGFASATLQGFLYYYWVFKRPALSLELDRCYWNRQIHWGTRNQKCWAVQCREANFLHMISCPGKGAGRINKKYTKPYKVTADEVRYLLLNDYMGNLDPPLRSECLCALGVYLPLRDSVMEALYNKLVSTNKERPRLSLHNAIQTFPQHPTEKDLALTEFKPAPIKKIAFLKTHKTGSTTLGNILFRYGLKHGLKFYTEGRHLLHCEEPVENSENTGRADIVLHHVANFPLNREQFCFNALLAKSYSGATGFSRLMSWYQDTIPGAKLVTIFREPMSNYLSHFYFFYEPYHRTDPMKMEPDGYPLLRKYVAERKGADILTQELGLARSSGDSVVANELHQFLDHEIEKIDVILLTDLFDLCLVVMRHTLGWDLDELMYLRLYNTKSGTLKNLIGRPLKKAPPIEDLDSETYERIKILTMSDKLIYEKAKSILMKRVLLLENRGVDVVGESVMLKNMNKKLEKECGKTDLNRGSTAKIKSKCDLYSLKDVAYEALIGDGGDVPQASAWKGMLP</sequence>
<comment type="similarity">
    <text evidence="2">Belongs to the galactose-3-O-sulfotransferase family.</text>
</comment>
<dbReference type="GO" id="GO:0000139">
    <property type="term" value="C:Golgi membrane"/>
    <property type="evidence" value="ECO:0007669"/>
    <property type="project" value="UniProtKB-SubCell"/>
</dbReference>
<evidence type="ECO:0000256" key="1">
    <source>
        <dbReference type="ARBA" id="ARBA00004323"/>
    </source>
</evidence>